<protein>
    <submittedName>
        <fullName evidence="1">Uncharacterized protein</fullName>
    </submittedName>
</protein>
<dbReference type="EMBL" id="JACRJB010000010">
    <property type="protein sequence ID" value="MBI5128456.1"/>
    <property type="molecule type" value="Genomic_DNA"/>
</dbReference>
<comment type="caution">
    <text evidence="1">The sequence shown here is derived from an EMBL/GenBank/DDBJ whole genome shotgun (WGS) entry which is preliminary data.</text>
</comment>
<sequence>MSNSDNGTGFRAFHPRPVRWAPLNSTVLLRSIGAGLGVALALYACSQAVAEFVRPAFRTADFFTNAKPAPDSGALAAALSFDSGILSDSAANKAKLALATAPSDQADRKEVNRDAQSAVRSALSASPVNSALWLMLGLLESSVDQPSAAALKMSYLTGRLPPEAMATRIRALITTPAAVDEEIKILAQSDLRALLSRGPSYETALTTAYRQATPEGRKFLLDTADSINPRFATSLRRSD</sequence>
<dbReference type="Proteomes" id="UP000782519">
    <property type="component" value="Unassembled WGS sequence"/>
</dbReference>
<evidence type="ECO:0000313" key="2">
    <source>
        <dbReference type="Proteomes" id="UP000782519"/>
    </source>
</evidence>
<evidence type="ECO:0000313" key="1">
    <source>
        <dbReference type="EMBL" id="MBI5128456.1"/>
    </source>
</evidence>
<gene>
    <name evidence="1" type="ORF">HZA66_03355</name>
</gene>
<organism evidence="1 2">
    <name type="scientific">Rhodopseudomonas palustris</name>
    <dbReference type="NCBI Taxonomy" id="1076"/>
    <lineage>
        <taxon>Bacteria</taxon>
        <taxon>Pseudomonadati</taxon>
        <taxon>Pseudomonadota</taxon>
        <taxon>Alphaproteobacteria</taxon>
        <taxon>Hyphomicrobiales</taxon>
        <taxon>Nitrobacteraceae</taxon>
        <taxon>Rhodopseudomonas</taxon>
    </lineage>
</organism>
<accession>A0A933RTR8</accession>
<name>A0A933RTR8_RHOPL</name>
<reference evidence="1" key="1">
    <citation type="submission" date="2020-07" db="EMBL/GenBank/DDBJ databases">
        <title>Huge and variable diversity of episymbiotic CPR bacteria and DPANN archaea in groundwater ecosystems.</title>
        <authorList>
            <person name="He C.Y."/>
            <person name="Keren R."/>
            <person name="Whittaker M."/>
            <person name="Farag I.F."/>
            <person name="Doudna J."/>
            <person name="Cate J.H.D."/>
            <person name="Banfield J.F."/>
        </authorList>
    </citation>
    <scope>NUCLEOTIDE SEQUENCE</scope>
    <source>
        <strain evidence="1">NC_groundwater_1818_Pr3_B-0.1um_66_35</strain>
    </source>
</reference>
<proteinExistence type="predicted"/>
<dbReference type="AlphaFoldDB" id="A0A933RTR8"/>